<dbReference type="InterPro" id="IPR012337">
    <property type="entry name" value="RNaseH-like_sf"/>
</dbReference>
<accession>A0ABQ5FJ10</accession>
<dbReference type="Gene3D" id="3.30.70.270">
    <property type="match status" value="1"/>
</dbReference>
<keyword evidence="1" id="KW-0548">Nucleotidyltransferase</keyword>
<evidence type="ECO:0000313" key="2">
    <source>
        <dbReference type="Proteomes" id="UP001151760"/>
    </source>
</evidence>
<sequence length="432" mass="50256">MKELAKQLQELSEKGFIRPSSSPWGAPVLFVKKKDGSFRMCMFPRNLNQNSLWDINEVHVIAFGTDYLTTEIFHGFDDSVCMPYLDKSSEKLYAKFSKCDFWLDSVQFLGHVIDSSGVHVDPAKIEAIKNWAAPNSTQRKCDPFFSAPILSLPEGSKDFIVYCDASLKGFGVVLMQREKVILEACKEENIDAMDSCEGGAFEVRSQWYERTEYGYHCLEEIERSNHVKCLSCAKVKSEQQKSVRNYFSSWKFPVGNGTGITLDFHYTKHPEHLLDRILFGHGVPVSIILNRDPRFASRFWRLLQKSLGTNLDMNTAYHPETDDEDLIILLDEVRIDEKLHFIKEPIEIMDREVKQLKQSWIPIVKFGWNSIRGPEYTWEREDQMWKKYPHLFDFNKKRSNKVELIFLGEDPCFRGKCCDKPSILGRYFILKY</sequence>
<keyword evidence="1" id="KW-0808">Transferase</keyword>
<dbReference type="PANTHER" id="PTHR37984:SF5">
    <property type="entry name" value="PROTEIN NYNRIN-LIKE"/>
    <property type="match status" value="1"/>
</dbReference>
<reference evidence="1" key="1">
    <citation type="journal article" date="2022" name="Int. J. Mol. Sci.">
        <title>Draft Genome of Tanacetum Coccineum: Genomic Comparison of Closely Related Tanacetum-Family Plants.</title>
        <authorList>
            <person name="Yamashiro T."/>
            <person name="Shiraishi A."/>
            <person name="Nakayama K."/>
            <person name="Satake H."/>
        </authorList>
    </citation>
    <scope>NUCLEOTIDE SEQUENCE</scope>
</reference>
<dbReference type="InterPro" id="IPR043502">
    <property type="entry name" value="DNA/RNA_pol_sf"/>
</dbReference>
<keyword evidence="2" id="KW-1185">Reference proteome</keyword>
<organism evidence="1 2">
    <name type="scientific">Tanacetum coccineum</name>
    <dbReference type="NCBI Taxonomy" id="301880"/>
    <lineage>
        <taxon>Eukaryota</taxon>
        <taxon>Viridiplantae</taxon>
        <taxon>Streptophyta</taxon>
        <taxon>Embryophyta</taxon>
        <taxon>Tracheophyta</taxon>
        <taxon>Spermatophyta</taxon>
        <taxon>Magnoliopsida</taxon>
        <taxon>eudicotyledons</taxon>
        <taxon>Gunneridae</taxon>
        <taxon>Pentapetalae</taxon>
        <taxon>asterids</taxon>
        <taxon>campanulids</taxon>
        <taxon>Asterales</taxon>
        <taxon>Asteraceae</taxon>
        <taxon>Asteroideae</taxon>
        <taxon>Anthemideae</taxon>
        <taxon>Anthemidinae</taxon>
        <taxon>Tanacetum</taxon>
    </lineage>
</organism>
<dbReference type="Gene3D" id="3.10.10.10">
    <property type="entry name" value="HIV Type 1 Reverse Transcriptase, subunit A, domain 1"/>
    <property type="match status" value="1"/>
</dbReference>
<dbReference type="SUPFAM" id="SSF53098">
    <property type="entry name" value="Ribonuclease H-like"/>
    <property type="match status" value="1"/>
</dbReference>
<dbReference type="Gene3D" id="3.30.420.10">
    <property type="entry name" value="Ribonuclease H-like superfamily/Ribonuclease H"/>
    <property type="match status" value="1"/>
</dbReference>
<dbReference type="InterPro" id="IPR036397">
    <property type="entry name" value="RNaseH_sf"/>
</dbReference>
<dbReference type="EMBL" id="BQNB010017427">
    <property type="protein sequence ID" value="GJT63054.1"/>
    <property type="molecule type" value="Genomic_DNA"/>
</dbReference>
<protein>
    <submittedName>
        <fullName evidence="1">Reverse transcriptase domain-containing protein</fullName>
    </submittedName>
</protein>
<dbReference type="PANTHER" id="PTHR37984">
    <property type="entry name" value="PROTEIN CBG26694"/>
    <property type="match status" value="1"/>
</dbReference>
<dbReference type="GO" id="GO:0003964">
    <property type="term" value="F:RNA-directed DNA polymerase activity"/>
    <property type="evidence" value="ECO:0007669"/>
    <property type="project" value="UniProtKB-KW"/>
</dbReference>
<reference evidence="1" key="2">
    <citation type="submission" date="2022-01" db="EMBL/GenBank/DDBJ databases">
        <authorList>
            <person name="Yamashiro T."/>
            <person name="Shiraishi A."/>
            <person name="Satake H."/>
            <person name="Nakayama K."/>
        </authorList>
    </citation>
    <scope>NUCLEOTIDE SEQUENCE</scope>
</reference>
<dbReference type="Proteomes" id="UP001151760">
    <property type="component" value="Unassembled WGS sequence"/>
</dbReference>
<dbReference type="InterPro" id="IPR043128">
    <property type="entry name" value="Rev_trsase/Diguanyl_cyclase"/>
</dbReference>
<name>A0ABQ5FJ10_9ASTR</name>
<gene>
    <name evidence="1" type="ORF">Tco_1006587</name>
</gene>
<proteinExistence type="predicted"/>
<keyword evidence="1" id="KW-0695">RNA-directed DNA polymerase</keyword>
<comment type="caution">
    <text evidence="1">The sequence shown here is derived from an EMBL/GenBank/DDBJ whole genome shotgun (WGS) entry which is preliminary data.</text>
</comment>
<dbReference type="SUPFAM" id="SSF56672">
    <property type="entry name" value="DNA/RNA polymerases"/>
    <property type="match status" value="1"/>
</dbReference>
<dbReference type="InterPro" id="IPR050951">
    <property type="entry name" value="Retrovirus_Pol_polyprotein"/>
</dbReference>
<evidence type="ECO:0000313" key="1">
    <source>
        <dbReference type="EMBL" id="GJT63054.1"/>
    </source>
</evidence>